<organism evidence="1 2">
    <name type="scientific">Paraclostridium benzoelyticum</name>
    <dbReference type="NCBI Taxonomy" id="1629550"/>
    <lineage>
        <taxon>Bacteria</taxon>
        <taxon>Bacillati</taxon>
        <taxon>Bacillota</taxon>
        <taxon>Clostridia</taxon>
        <taxon>Peptostreptococcales</taxon>
        <taxon>Peptostreptococcaceae</taxon>
        <taxon>Paraclostridium</taxon>
    </lineage>
</organism>
<dbReference type="OrthoDB" id="2988380at2"/>
<dbReference type="PATRIC" id="fig|1629550.3.peg.925"/>
<evidence type="ECO:0000313" key="1">
    <source>
        <dbReference type="EMBL" id="KKY01683.1"/>
    </source>
</evidence>
<protein>
    <submittedName>
        <fullName evidence="1">Uncharacterized protein</fullName>
    </submittedName>
</protein>
<proteinExistence type="predicted"/>
<evidence type="ECO:0000313" key="2">
    <source>
        <dbReference type="Proteomes" id="UP000034407"/>
    </source>
</evidence>
<dbReference type="Proteomes" id="UP000034407">
    <property type="component" value="Unassembled WGS sequence"/>
</dbReference>
<gene>
    <name evidence="1" type="ORF">VN21_07385</name>
</gene>
<accession>A0A0M3DH84</accession>
<dbReference type="AlphaFoldDB" id="A0A0M3DH84"/>
<comment type="caution">
    <text evidence="1">The sequence shown here is derived from an EMBL/GenBank/DDBJ whole genome shotgun (WGS) entry which is preliminary data.</text>
</comment>
<reference evidence="1 2" key="1">
    <citation type="submission" date="2015-04" db="EMBL/GenBank/DDBJ databases">
        <title>Microcin producing Clostridium sp. JC272T.</title>
        <authorList>
            <person name="Jyothsna T."/>
            <person name="Sasikala C."/>
            <person name="Ramana C."/>
        </authorList>
    </citation>
    <scope>NUCLEOTIDE SEQUENCE [LARGE SCALE GENOMIC DNA]</scope>
    <source>
        <strain evidence="1 2">JC272</strain>
    </source>
</reference>
<keyword evidence="2" id="KW-1185">Reference proteome</keyword>
<dbReference type="EMBL" id="LBBT01000158">
    <property type="protein sequence ID" value="KKY01683.1"/>
    <property type="molecule type" value="Genomic_DNA"/>
</dbReference>
<name>A0A0M3DH84_9FIRM</name>
<sequence>MKEIEFFKLGLYEGEIGSDALARKKEFGHIMTQTRKRAKGDRCLHCNEKKSSFCNSHSVPAFCLRNISTNGYLYYSNTLINIPLLDEEKGVKNAGTFQIICKECDSTIFQEYENPDNYENEATPKMLAQIAMKNFLRHIGNRTNDHALYEIIGEKNPFALDFIRNMHSIQDVELDEYKRNYDKAKRLSKLNCNGEYYQFYHQKLDYVVPLAFQGSIALVTDLDGEIVNDIYFKERKYSIQSLHICIFPLKDTSIVMMFIDSSDDRYEHFCSKFNELPNDDKLSLINYIIFLYSEDVFLSKEIPENILKDKKLVEVSQLNSIAFLNFSSSIEDVKKIYDLSKYREIPNLLSERYKLR</sequence>
<dbReference type="RefSeq" id="WP_046822689.1">
    <property type="nucleotide sequence ID" value="NZ_LBBT01000158.1"/>
</dbReference>